<evidence type="ECO:0000313" key="1">
    <source>
        <dbReference type="EMBL" id="KKL14932.1"/>
    </source>
</evidence>
<dbReference type="InterPro" id="IPR027417">
    <property type="entry name" value="P-loop_NTPase"/>
</dbReference>
<organism evidence="1">
    <name type="scientific">marine sediment metagenome</name>
    <dbReference type="NCBI Taxonomy" id="412755"/>
    <lineage>
        <taxon>unclassified sequences</taxon>
        <taxon>metagenomes</taxon>
        <taxon>ecological metagenomes</taxon>
    </lineage>
</organism>
<protein>
    <recommendedName>
        <fullName evidence="2">Deoxynucleoside monophosphate kinase</fullName>
    </recommendedName>
</protein>
<dbReference type="EMBL" id="LAZR01040259">
    <property type="protein sequence ID" value="KKL14932.1"/>
    <property type="molecule type" value="Genomic_DNA"/>
</dbReference>
<dbReference type="Gene3D" id="3.40.50.300">
    <property type="entry name" value="P-loop containing nucleotide triphosphate hydrolases"/>
    <property type="match status" value="1"/>
</dbReference>
<evidence type="ECO:0008006" key="2">
    <source>
        <dbReference type="Google" id="ProtNLM"/>
    </source>
</evidence>
<name>A0A0F9BM43_9ZZZZ</name>
<gene>
    <name evidence="1" type="ORF">LCGC14_2510680</name>
</gene>
<dbReference type="AlphaFoldDB" id="A0A0F9BM43"/>
<accession>A0A0F9BM43</accession>
<comment type="caution">
    <text evidence="1">The sequence shown here is derived from an EMBL/GenBank/DDBJ whole genome shotgun (WGS) entry which is preliminary data.</text>
</comment>
<reference evidence="1" key="1">
    <citation type="journal article" date="2015" name="Nature">
        <title>Complex archaea that bridge the gap between prokaryotes and eukaryotes.</title>
        <authorList>
            <person name="Spang A."/>
            <person name="Saw J.H."/>
            <person name="Jorgensen S.L."/>
            <person name="Zaremba-Niedzwiedzka K."/>
            <person name="Martijn J."/>
            <person name="Lind A.E."/>
            <person name="van Eijk R."/>
            <person name="Schleper C."/>
            <person name="Guy L."/>
            <person name="Ettema T.J."/>
        </authorList>
    </citation>
    <scope>NUCLEOTIDE SEQUENCE</scope>
</reference>
<sequence length="243" mass="27511">MSEPIIIALSGHKGSGKNTLATFIVKYFEDPEYFVDPECSEVCLEWVCGYGCMVAKEFAFADGIKDFCIDILGLEHKQCYGSDEDKNTPTKYKWEDTPHFLHSGATFPREATFTQRGFMTGREVMQIFGTECVRTWFGNVWVGATVRKIRKKAPELAIITDNRFPNEVEIILGQPKGYIIRLTRSPFAGSDLHPSETALDDFDWGRSNCFVLDNARMNKDEQNDAVIPILQKIFQGSANEPTR</sequence>
<proteinExistence type="predicted"/>